<feature type="region of interest" description="Disordered" evidence="1">
    <location>
        <begin position="1"/>
        <end position="34"/>
    </location>
</feature>
<keyword evidence="2" id="KW-0812">Transmembrane</keyword>
<feature type="transmembrane region" description="Helical" evidence="2">
    <location>
        <begin position="46"/>
        <end position="63"/>
    </location>
</feature>
<comment type="caution">
    <text evidence="3">The sequence shown here is derived from an EMBL/GenBank/DDBJ whole genome shotgun (WGS) entry which is preliminary data.</text>
</comment>
<accession>A0A2T2XFG2</accession>
<organism evidence="3 4">
    <name type="scientific">Sulfobacillus benefaciens</name>
    <dbReference type="NCBI Taxonomy" id="453960"/>
    <lineage>
        <taxon>Bacteria</taxon>
        <taxon>Bacillati</taxon>
        <taxon>Bacillota</taxon>
        <taxon>Clostridia</taxon>
        <taxon>Eubacteriales</taxon>
        <taxon>Clostridiales Family XVII. Incertae Sedis</taxon>
        <taxon>Sulfobacillus</taxon>
    </lineage>
</organism>
<keyword evidence="2" id="KW-1133">Transmembrane helix</keyword>
<evidence type="ECO:0000256" key="2">
    <source>
        <dbReference type="SAM" id="Phobius"/>
    </source>
</evidence>
<evidence type="ECO:0000313" key="4">
    <source>
        <dbReference type="Proteomes" id="UP000242972"/>
    </source>
</evidence>
<gene>
    <name evidence="3" type="ORF">C7B46_10745</name>
</gene>
<dbReference type="Proteomes" id="UP000242972">
    <property type="component" value="Unassembled WGS sequence"/>
</dbReference>
<proteinExistence type="predicted"/>
<dbReference type="EMBL" id="PXYW01000024">
    <property type="protein sequence ID" value="PSR33217.1"/>
    <property type="molecule type" value="Genomic_DNA"/>
</dbReference>
<sequence>MASSSPYHPRSRAERGKNIRSATTGALESRSARGRLKRERQVERRFALAFLVVVAGTTLYLVLRSPWGITILRHWHIVL</sequence>
<evidence type="ECO:0000313" key="3">
    <source>
        <dbReference type="EMBL" id="PSR33217.1"/>
    </source>
</evidence>
<dbReference type="AlphaFoldDB" id="A0A2T2XFG2"/>
<keyword evidence="2" id="KW-0472">Membrane</keyword>
<evidence type="ECO:0000256" key="1">
    <source>
        <dbReference type="SAM" id="MobiDB-lite"/>
    </source>
</evidence>
<reference evidence="3 4" key="1">
    <citation type="journal article" date="2014" name="BMC Genomics">
        <title>Comparison of environmental and isolate Sulfobacillus genomes reveals diverse carbon, sulfur, nitrogen, and hydrogen metabolisms.</title>
        <authorList>
            <person name="Justice N.B."/>
            <person name="Norman A."/>
            <person name="Brown C.T."/>
            <person name="Singh A."/>
            <person name="Thomas B.C."/>
            <person name="Banfield J.F."/>
        </authorList>
    </citation>
    <scope>NUCLEOTIDE SEQUENCE [LARGE SCALE GENOMIC DNA]</scope>
    <source>
        <strain evidence="3">AMDSBA4</strain>
    </source>
</reference>
<name>A0A2T2XFG2_9FIRM</name>
<protein>
    <submittedName>
        <fullName evidence="3">Uncharacterized protein</fullName>
    </submittedName>
</protein>